<evidence type="ECO:0000313" key="5">
    <source>
        <dbReference type="Proteomes" id="UP000179769"/>
    </source>
</evidence>
<dbReference type="RefSeq" id="WP_071059311.1">
    <property type="nucleotide sequence ID" value="NZ_MAXA01000001.1"/>
</dbReference>
<dbReference type="GO" id="GO:0010181">
    <property type="term" value="F:FMN binding"/>
    <property type="evidence" value="ECO:0007669"/>
    <property type="project" value="InterPro"/>
</dbReference>
<dbReference type="Proteomes" id="UP000179769">
    <property type="component" value="Unassembled WGS sequence"/>
</dbReference>
<protein>
    <submittedName>
        <fullName evidence="4">Flavin reductase</fullName>
    </submittedName>
</protein>
<keyword evidence="1" id="KW-0560">Oxidoreductase</keyword>
<keyword evidence="5" id="KW-1185">Reference proteome</keyword>
<dbReference type="EMBL" id="MAXA01000001">
    <property type="protein sequence ID" value="OHV46840.1"/>
    <property type="molecule type" value="Genomic_DNA"/>
</dbReference>
<evidence type="ECO:0000256" key="1">
    <source>
        <dbReference type="ARBA" id="ARBA00023002"/>
    </source>
</evidence>
<sequence length="237" mass="24341">MASPARQPLPEPAPAETARAQPCPAELQPGPDLPAAGSLDGPTAPDGLAVPDAAAFRRVVGRFATGVTVLTTVVDGHQLAMTANSFVSVSLDPLLVLVSVRQDARFHAPLLDAGVWGVSILAADMDQASRDFARRGADRPTDDGYGGDGRSGGGGGQLLGWRYSLGARTGVALLEGALAVLECRTVATHPGGDHTLVIGEVVALAAQRPDAAPLIFYEGSYLSVDQPARSRRASSSS</sequence>
<dbReference type="SUPFAM" id="SSF50475">
    <property type="entry name" value="FMN-binding split barrel"/>
    <property type="match status" value="1"/>
</dbReference>
<organism evidence="4 5">
    <name type="scientific">Parafrankia soli</name>
    <dbReference type="NCBI Taxonomy" id="2599596"/>
    <lineage>
        <taxon>Bacteria</taxon>
        <taxon>Bacillati</taxon>
        <taxon>Actinomycetota</taxon>
        <taxon>Actinomycetes</taxon>
        <taxon>Frankiales</taxon>
        <taxon>Frankiaceae</taxon>
        <taxon>Parafrankia</taxon>
    </lineage>
</organism>
<dbReference type="InterPro" id="IPR002563">
    <property type="entry name" value="Flavin_Rdtase-like_dom"/>
</dbReference>
<dbReference type="PANTHER" id="PTHR30466:SF1">
    <property type="entry name" value="FMN REDUCTASE (NADH) RUTF"/>
    <property type="match status" value="1"/>
</dbReference>
<gene>
    <name evidence="4" type="ORF">BBK14_00790</name>
</gene>
<dbReference type="GO" id="GO:0042602">
    <property type="term" value="F:riboflavin reductase (NADPH) activity"/>
    <property type="evidence" value="ECO:0007669"/>
    <property type="project" value="TreeGrafter"/>
</dbReference>
<evidence type="ECO:0000259" key="3">
    <source>
        <dbReference type="SMART" id="SM00903"/>
    </source>
</evidence>
<name>A0A1S1RKZ1_9ACTN</name>
<dbReference type="PANTHER" id="PTHR30466">
    <property type="entry name" value="FLAVIN REDUCTASE"/>
    <property type="match status" value="1"/>
</dbReference>
<comment type="caution">
    <text evidence="4">The sequence shown here is derived from an EMBL/GenBank/DDBJ whole genome shotgun (WGS) entry which is preliminary data.</text>
</comment>
<dbReference type="SMART" id="SM00903">
    <property type="entry name" value="Flavin_Reduct"/>
    <property type="match status" value="1"/>
</dbReference>
<dbReference type="InterPro" id="IPR050268">
    <property type="entry name" value="NADH-dep_flavin_reductase"/>
</dbReference>
<dbReference type="Pfam" id="PF01613">
    <property type="entry name" value="Flavin_Reduct"/>
    <property type="match status" value="1"/>
</dbReference>
<dbReference type="Gene3D" id="2.30.110.10">
    <property type="entry name" value="Electron Transport, Fmn-binding Protein, Chain A"/>
    <property type="match status" value="1"/>
</dbReference>
<dbReference type="OrthoDB" id="9792858at2"/>
<feature type="region of interest" description="Disordered" evidence="2">
    <location>
        <begin position="1"/>
        <end position="46"/>
    </location>
</feature>
<evidence type="ECO:0000313" key="4">
    <source>
        <dbReference type="EMBL" id="OHV46840.1"/>
    </source>
</evidence>
<evidence type="ECO:0000256" key="2">
    <source>
        <dbReference type="SAM" id="MobiDB-lite"/>
    </source>
</evidence>
<dbReference type="AlphaFoldDB" id="A0A1S1RKZ1"/>
<reference evidence="5" key="1">
    <citation type="submission" date="2016-07" db="EMBL/GenBank/DDBJ databases">
        <title>Frankia sp. NRRL B-16219 Genome sequencing.</title>
        <authorList>
            <person name="Ghodhbane-Gtari F."/>
            <person name="Swanson E."/>
            <person name="Gueddou A."/>
            <person name="Louati M."/>
            <person name="Nouioui I."/>
            <person name="Hezbri K."/>
            <person name="Abebe-Akele F."/>
            <person name="Simpson S."/>
            <person name="Morris K."/>
            <person name="Thomas K."/>
            <person name="Gtari M."/>
            <person name="Tisa L.S."/>
        </authorList>
    </citation>
    <scope>NUCLEOTIDE SEQUENCE [LARGE SCALE GENOMIC DNA]</scope>
    <source>
        <strain evidence="5">NRRL B-16219</strain>
    </source>
</reference>
<feature type="domain" description="Flavin reductase like" evidence="3">
    <location>
        <begin position="60"/>
        <end position="223"/>
    </location>
</feature>
<accession>A0A1S1RKZ1</accession>
<proteinExistence type="predicted"/>
<dbReference type="InterPro" id="IPR012349">
    <property type="entry name" value="Split_barrel_FMN-bd"/>
</dbReference>